<dbReference type="STRING" id="1454003.AW10_03625"/>
<dbReference type="InterPro" id="IPR051030">
    <property type="entry name" value="Vitamin_B12-ABC_binding"/>
</dbReference>
<dbReference type="PATRIC" id="fig|1454003.3.peg.3684"/>
<dbReference type="AlphaFoldDB" id="A0A011NQL8"/>
<proteinExistence type="predicted"/>
<dbReference type="Gene3D" id="3.40.50.1980">
    <property type="entry name" value="Nitrogenase molybdenum iron protein domain"/>
    <property type="match status" value="2"/>
</dbReference>
<evidence type="ECO:0000313" key="3">
    <source>
        <dbReference type="EMBL" id="EXI77611.1"/>
    </source>
</evidence>
<dbReference type="PANTHER" id="PTHR42860">
    <property type="entry name" value="VITAMIN B12-BINDING PROTEIN"/>
    <property type="match status" value="1"/>
</dbReference>
<protein>
    <submittedName>
        <fullName evidence="3">Vitamin B12-binding protein</fullName>
    </submittedName>
</protein>
<dbReference type="EMBL" id="JEMX01000096">
    <property type="protein sequence ID" value="EXI77611.1"/>
    <property type="molecule type" value="Genomic_DNA"/>
</dbReference>
<dbReference type="CDD" id="cd01144">
    <property type="entry name" value="BtuF"/>
    <property type="match status" value="1"/>
</dbReference>
<evidence type="ECO:0000256" key="1">
    <source>
        <dbReference type="SAM" id="MobiDB-lite"/>
    </source>
</evidence>
<name>A0A011NQL8_9PROT</name>
<dbReference type="Proteomes" id="UP000021816">
    <property type="component" value="Unassembled WGS sequence"/>
</dbReference>
<evidence type="ECO:0000259" key="2">
    <source>
        <dbReference type="PROSITE" id="PS50983"/>
    </source>
</evidence>
<reference evidence="3 4" key="1">
    <citation type="submission" date="2014-02" db="EMBL/GenBank/DDBJ databases">
        <title>Expanding our view of genomic diversity in Candidatus Accumulibacter clades.</title>
        <authorList>
            <person name="Skennerton C.T."/>
            <person name="Barr J.J."/>
            <person name="Slater F.R."/>
            <person name="Bond P.L."/>
            <person name="Tyson G.W."/>
        </authorList>
    </citation>
    <scope>NUCLEOTIDE SEQUENCE [LARGE SCALE GENOMIC DNA]</scope>
    <source>
        <strain evidence="4">BA-92</strain>
    </source>
</reference>
<feature type="compositionally biased region" description="Pro residues" evidence="1">
    <location>
        <begin position="296"/>
        <end position="305"/>
    </location>
</feature>
<dbReference type="PROSITE" id="PS50983">
    <property type="entry name" value="FE_B12_PBP"/>
    <property type="match status" value="1"/>
</dbReference>
<sequence length="305" mass="32929">MTSTTATSSAFTFGGDRLPKRIVCLSTETVEVLYALGEEARVVGISGYTVYPPRARQEKPKVFAFSSGDLARILAVEPDLVLCFSDLQADIARELIKAGVAVHVFNQRQVEGILAMIVTVGRLVGVSERAMALVGELEECIAQARLEATRLPRRPRVYFEEWDDPSIAGIAWVSELIGIAGGEDVFSERAGKQSAVERIIADPLEVVRRAPEIIIGSWCGKRFRAEKVAARPGWREIPAVATGQLHEIKSALILSPGPAAIREGLPALRRLFDAWAASVEPIGLLVPAPSDSGSQNPPPPSVEQT</sequence>
<dbReference type="PANTHER" id="PTHR42860:SF2">
    <property type="entry name" value="BLL4160 PROTEIN"/>
    <property type="match status" value="1"/>
</dbReference>
<accession>A0A011NQL8</accession>
<dbReference type="InterPro" id="IPR002491">
    <property type="entry name" value="ABC_transptr_periplasmic_BD"/>
</dbReference>
<gene>
    <name evidence="3" type="primary">btuF_1</name>
    <name evidence="3" type="ORF">AW10_03625</name>
</gene>
<feature type="region of interest" description="Disordered" evidence="1">
    <location>
        <begin position="286"/>
        <end position="305"/>
    </location>
</feature>
<dbReference type="SUPFAM" id="SSF53807">
    <property type="entry name" value="Helical backbone' metal receptor"/>
    <property type="match status" value="1"/>
</dbReference>
<evidence type="ECO:0000313" key="4">
    <source>
        <dbReference type="Proteomes" id="UP000021816"/>
    </source>
</evidence>
<feature type="domain" description="Fe/B12 periplasmic-binding" evidence="2">
    <location>
        <begin position="21"/>
        <end position="276"/>
    </location>
</feature>
<comment type="caution">
    <text evidence="3">The sequence shown here is derived from an EMBL/GenBank/DDBJ whole genome shotgun (WGS) entry which is preliminary data.</text>
</comment>
<dbReference type="Pfam" id="PF01497">
    <property type="entry name" value="Peripla_BP_2"/>
    <property type="match status" value="1"/>
</dbReference>
<organism evidence="3 4">
    <name type="scientific">Candidatus Accumulibacter appositus</name>
    <dbReference type="NCBI Taxonomy" id="1454003"/>
    <lineage>
        <taxon>Bacteria</taxon>
        <taxon>Pseudomonadati</taxon>
        <taxon>Pseudomonadota</taxon>
        <taxon>Betaproteobacteria</taxon>
        <taxon>Candidatus Accumulibacter</taxon>
    </lineage>
</organism>